<evidence type="ECO:0000256" key="12">
    <source>
        <dbReference type="ARBA" id="ARBA00024143"/>
    </source>
</evidence>
<comment type="similarity">
    <text evidence="2 15">Belongs to the mitochondrial carrier (TC 2.A.29) family.</text>
</comment>
<comment type="subunit">
    <text evidence="3 16">Monomer.</text>
</comment>
<sequence length="331" mass="36848">MGRDVARRESAAKRTATDAIAGAAAGAFARTAVAPIDRVKLIIQLRPTIQPPPSASVSQHRTAWQIFRAIVREEGALSLFRGNGPTVLIEAGSSALNFLSFDWYKSASHSILTSMEHQHPSLRENNNGTGSRKRRMLRSFVSGGLAGATTITLLYPLAFMRTRLAVDMGNTQKGERKFANGMSDVMKQIWRSDGWRGFYKGYGIALISVSMHRFVYLGGYDFIKSEYAATAERANAKMQMAERFAAAQFVSMAASTLHYPLDCVRRRLMMEAGRTEGERRYRNTIHCFRKVWIEEGSRGFFLGLGPNLVRCIGSALVLVSYDEFKRILTGE</sequence>
<evidence type="ECO:0000256" key="4">
    <source>
        <dbReference type="ARBA" id="ARBA00022448"/>
    </source>
</evidence>
<keyword evidence="6 14" id="KW-0812">Transmembrane</keyword>
<keyword evidence="7" id="KW-0677">Repeat</keyword>
<evidence type="ECO:0000256" key="2">
    <source>
        <dbReference type="ARBA" id="ARBA00006375"/>
    </source>
</evidence>
<evidence type="ECO:0000256" key="9">
    <source>
        <dbReference type="ARBA" id="ARBA00022989"/>
    </source>
</evidence>
<gene>
    <name evidence="17" type="ORF">MPOL1434_LOCUS750</name>
</gene>
<dbReference type="SUPFAM" id="SSF103506">
    <property type="entry name" value="Mitochondrial carrier"/>
    <property type="match status" value="1"/>
</dbReference>
<evidence type="ECO:0000256" key="10">
    <source>
        <dbReference type="ARBA" id="ARBA00023128"/>
    </source>
</evidence>
<comment type="caution">
    <text evidence="16">Lacks conserved residue(s) required for the propagation of feature annotation.</text>
</comment>
<dbReference type="InterPro" id="IPR002113">
    <property type="entry name" value="ADT_euk_type"/>
</dbReference>
<dbReference type="PANTHER" id="PTHR45635:SF14">
    <property type="entry name" value="ADP_ATP TRANSLOCASE"/>
    <property type="match status" value="1"/>
</dbReference>
<evidence type="ECO:0000256" key="7">
    <source>
        <dbReference type="ARBA" id="ARBA00022737"/>
    </source>
</evidence>
<dbReference type="InterPro" id="IPR002067">
    <property type="entry name" value="MCP"/>
</dbReference>
<comment type="function">
    <text evidence="16">Catalyzes the exchange of ADP and ATP across the membrane.</text>
</comment>
<keyword evidence="8" id="KW-0999">Mitochondrion inner membrane</keyword>
<comment type="catalytic activity">
    <reaction evidence="12">
        <text>ADP(in) + ATP(out) = ADP(out) + ATP(in)</text>
        <dbReference type="Rhea" id="RHEA:34999"/>
        <dbReference type="ChEBI" id="CHEBI:30616"/>
        <dbReference type="ChEBI" id="CHEBI:456216"/>
    </reaction>
    <physiologicalReaction direction="left-to-right" evidence="12">
        <dbReference type="Rhea" id="RHEA:35000"/>
    </physiologicalReaction>
</comment>
<keyword evidence="9 16" id="KW-1133">Transmembrane helix</keyword>
<accession>A0A7S0AD04</accession>
<dbReference type="GO" id="GO:1990544">
    <property type="term" value="P:mitochondrial ATP transmembrane transport"/>
    <property type="evidence" value="ECO:0007669"/>
    <property type="project" value="InterPro"/>
</dbReference>
<dbReference type="PANTHER" id="PTHR45635">
    <property type="entry name" value="ADP,ATP CARRIER PROTEIN 1-RELATED-RELATED"/>
    <property type="match status" value="1"/>
</dbReference>
<feature type="repeat" description="Solcar" evidence="14">
    <location>
        <begin position="238"/>
        <end position="327"/>
    </location>
</feature>
<comment type="function">
    <text evidence="13">ADP:ATP antiporter that mediates import of ADP into the mitochondrial matrix for ATP synthesis, and export of ATP out to fuel the cell. Cycles between the cytoplasmic-open state (c-state) and the matrix-open state (m-state): operates by the alternating access mechanism with a single substrate-binding site intermittently exposed to either the cytosolic (c-state) or matrix (m-state) side of the inner mitochondrial membrane.</text>
</comment>
<reference evidence="17" key="1">
    <citation type="submission" date="2021-01" db="EMBL/GenBank/DDBJ databases">
        <authorList>
            <person name="Corre E."/>
            <person name="Pelletier E."/>
            <person name="Niang G."/>
            <person name="Scheremetjew M."/>
            <person name="Finn R."/>
            <person name="Kale V."/>
            <person name="Holt S."/>
            <person name="Cochrane G."/>
            <person name="Meng A."/>
            <person name="Brown T."/>
            <person name="Cohen L."/>
        </authorList>
    </citation>
    <scope>NUCLEOTIDE SEQUENCE</scope>
    <source>
        <strain evidence="17">CCMP3303</strain>
    </source>
</reference>
<evidence type="ECO:0000256" key="5">
    <source>
        <dbReference type="ARBA" id="ARBA00022449"/>
    </source>
</evidence>
<evidence type="ECO:0000256" key="16">
    <source>
        <dbReference type="RuleBase" id="RU368008"/>
    </source>
</evidence>
<keyword evidence="10" id="KW-0496">Mitochondrion</keyword>
<dbReference type="EMBL" id="HBEJ01001214">
    <property type="protein sequence ID" value="CAD8360018.1"/>
    <property type="molecule type" value="Transcribed_RNA"/>
</dbReference>
<feature type="repeat" description="Solcar" evidence="14">
    <location>
        <begin position="134"/>
        <end position="226"/>
    </location>
</feature>
<dbReference type="PROSITE" id="PS50920">
    <property type="entry name" value="SOLCAR"/>
    <property type="match status" value="3"/>
</dbReference>
<proteinExistence type="inferred from homology"/>
<evidence type="ECO:0000256" key="13">
    <source>
        <dbReference type="ARBA" id="ARBA00045250"/>
    </source>
</evidence>
<dbReference type="InterPro" id="IPR023395">
    <property type="entry name" value="MCP_dom_sf"/>
</dbReference>
<evidence type="ECO:0000256" key="3">
    <source>
        <dbReference type="ARBA" id="ARBA00011245"/>
    </source>
</evidence>
<dbReference type="Gene3D" id="1.50.40.10">
    <property type="entry name" value="Mitochondrial carrier domain"/>
    <property type="match status" value="1"/>
</dbReference>
<keyword evidence="4 15" id="KW-0813">Transport</keyword>
<evidence type="ECO:0000313" key="17">
    <source>
        <dbReference type="EMBL" id="CAD8360018.1"/>
    </source>
</evidence>
<dbReference type="GO" id="GO:0005471">
    <property type="term" value="F:ATP:ADP antiporter activity"/>
    <property type="evidence" value="ECO:0007669"/>
    <property type="project" value="UniProtKB-UniRule"/>
</dbReference>
<feature type="transmembrane region" description="Helical" evidence="16">
    <location>
        <begin position="140"/>
        <end position="158"/>
    </location>
</feature>
<feature type="repeat" description="Solcar" evidence="14">
    <location>
        <begin position="13"/>
        <end position="107"/>
    </location>
</feature>
<evidence type="ECO:0000256" key="11">
    <source>
        <dbReference type="ARBA" id="ARBA00023136"/>
    </source>
</evidence>
<evidence type="ECO:0000256" key="1">
    <source>
        <dbReference type="ARBA" id="ARBA00004448"/>
    </source>
</evidence>
<dbReference type="Pfam" id="PF00153">
    <property type="entry name" value="Mito_carr"/>
    <property type="match status" value="3"/>
</dbReference>
<name>A0A7S0AD04_9STRA</name>
<dbReference type="AlphaFoldDB" id="A0A7S0AD04"/>
<dbReference type="PRINTS" id="PR00926">
    <property type="entry name" value="MITOCARRIER"/>
</dbReference>
<evidence type="ECO:0000256" key="14">
    <source>
        <dbReference type="PROSITE-ProRule" id="PRU00282"/>
    </source>
</evidence>
<dbReference type="GO" id="GO:0140021">
    <property type="term" value="P:mitochondrial ADP transmembrane transport"/>
    <property type="evidence" value="ECO:0007669"/>
    <property type="project" value="InterPro"/>
</dbReference>
<dbReference type="GO" id="GO:0005743">
    <property type="term" value="C:mitochondrial inner membrane"/>
    <property type="evidence" value="ECO:0007669"/>
    <property type="project" value="UniProtKB-SubCell"/>
</dbReference>
<protein>
    <recommendedName>
        <fullName evidence="16">ADP/ATP translocase</fullName>
    </recommendedName>
    <alternativeName>
        <fullName evidence="16">ADP,ATP carrier protein</fullName>
    </alternativeName>
</protein>
<dbReference type="InterPro" id="IPR018108">
    <property type="entry name" value="MCP_transmembrane"/>
</dbReference>
<evidence type="ECO:0000256" key="8">
    <source>
        <dbReference type="ARBA" id="ARBA00022792"/>
    </source>
</evidence>
<comment type="subcellular location">
    <subcellularLocation>
        <location evidence="16">Membrane</location>
        <topology evidence="16">Multi-pass membrane protein</topology>
    </subcellularLocation>
    <subcellularLocation>
        <location evidence="1">Mitochondrion inner membrane</location>
        <topology evidence="1">Multi-pass membrane protein</topology>
    </subcellularLocation>
</comment>
<evidence type="ECO:0000256" key="6">
    <source>
        <dbReference type="ARBA" id="ARBA00022692"/>
    </source>
</evidence>
<evidence type="ECO:0000256" key="15">
    <source>
        <dbReference type="RuleBase" id="RU000488"/>
    </source>
</evidence>
<keyword evidence="11 14" id="KW-0472">Membrane</keyword>
<keyword evidence="5" id="KW-0050">Antiport</keyword>
<organism evidence="17">
    <name type="scientific">Minutocellus polymorphus</name>
    <dbReference type="NCBI Taxonomy" id="265543"/>
    <lineage>
        <taxon>Eukaryota</taxon>
        <taxon>Sar</taxon>
        <taxon>Stramenopiles</taxon>
        <taxon>Ochrophyta</taxon>
        <taxon>Bacillariophyta</taxon>
        <taxon>Mediophyceae</taxon>
        <taxon>Cymatosirophycidae</taxon>
        <taxon>Cymatosirales</taxon>
        <taxon>Cymatosiraceae</taxon>
        <taxon>Minutocellus</taxon>
    </lineage>
</organism>